<dbReference type="EMBL" id="CADCXV010001072">
    <property type="protein sequence ID" value="CAB0040927.1"/>
    <property type="molecule type" value="Genomic_DNA"/>
</dbReference>
<comment type="caution">
    <text evidence="1">Lacks conserved residue(s) required for the propagation of feature annotation.</text>
</comment>
<name>A0A6H5IYF1_9HYME</name>
<dbReference type="Pfam" id="PF03134">
    <property type="entry name" value="TB2_DP1_HVA22"/>
    <property type="match status" value="1"/>
</dbReference>
<keyword evidence="1" id="KW-0812">Transmembrane</keyword>
<reference evidence="2 3" key="1">
    <citation type="submission" date="2020-02" db="EMBL/GenBank/DDBJ databases">
        <authorList>
            <person name="Ferguson B K."/>
        </authorList>
    </citation>
    <scope>NUCLEOTIDE SEQUENCE [LARGE SCALE GENOMIC DNA]</scope>
</reference>
<gene>
    <name evidence="2" type="ORF">TBRA_LOCUS12618</name>
</gene>
<protein>
    <recommendedName>
        <fullName evidence="1">Receptor expression-enhancing protein</fullName>
    </recommendedName>
</protein>
<evidence type="ECO:0000313" key="2">
    <source>
        <dbReference type="EMBL" id="CAB0040927.1"/>
    </source>
</evidence>
<dbReference type="GO" id="GO:0005881">
    <property type="term" value="C:cytoplasmic microtubule"/>
    <property type="evidence" value="ECO:0007669"/>
    <property type="project" value="TreeGrafter"/>
</dbReference>
<dbReference type="AlphaFoldDB" id="A0A6H5IYF1"/>
<keyword evidence="3" id="KW-1185">Reference proteome</keyword>
<dbReference type="PANTHER" id="PTHR12300:SF117">
    <property type="entry name" value="LP05237P-RELATED"/>
    <property type="match status" value="1"/>
</dbReference>
<dbReference type="InterPro" id="IPR004345">
    <property type="entry name" value="TB2_DP1_HVA22"/>
</dbReference>
<keyword evidence="1" id="KW-1133">Transmembrane helix</keyword>
<feature type="transmembrane region" description="Helical" evidence="1">
    <location>
        <begin position="32"/>
        <end position="57"/>
    </location>
</feature>
<dbReference type="PANTHER" id="PTHR12300">
    <property type="entry name" value="HVA22-LIKE PROTEINS"/>
    <property type="match status" value="1"/>
</dbReference>
<dbReference type="GO" id="GO:0005789">
    <property type="term" value="C:endoplasmic reticulum membrane"/>
    <property type="evidence" value="ECO:0007669"/>
    <property type="project" value="TreeGrafter"/>
</dbReference>
<accession>A0A6H5IYF1</accession>
<dbReference type="GO" id="GO:0071786">
    <property type="term" value="P:endoplasmic reticulum tubular network organization"/>
    <property type="evidence" value="ECO:0007669"/>
    <property type="project" value="TreeGrafter"/>
</dbReference>
<dbReference type="GO" id="GO:0008017">
    <property type="term" value="F:microtubule binding"/>
    <property type="evidence" value="ECO:0007669"/>
    <property type="project" value="TreeGrafter"/>
</dbReference>
<evidence type="ECO:0000256" key="1">
    <source>
        <dbReference type="RuleBase" id="RU362006"/>
    </source>
</evidence>
<organism evidence="2 3">
    <name type="scientific">Trichogramma brassicae</name>
    <dbReference type="NCBI Taxonomy" id="86971"/>
    <lineage>
        <taxon>Eukaryota</taxon>
        <taxon>Metazoa</taxon>
        <taxon>Ecdysozoa</taxon>
        <taxon>Arthropoda</taxon>
        <taxon>Hexapoda</taxon>
        <taxon>Insecta</taxon>
        <taxon>Pterygota</taxon>
        <taxon>Neoptera</taxon>
        <taxon>Endopterygota</taxon>
        <taxon>Hymenoptera</taxon>
        <taxon>Apocrita</taxon>
        <taxon>Proctotrupomorpha</taxon>
        <taxon>Chalcidoidea</taxon>
        <taxon>Trichogrammatidae</taxon>
        <taxon>Trichogramma</taxon>
    </lineage>
</organism>
<comment type="similarity">
    <text evidence="1">Belongs to the DP1 family.</text>
</comment>
<evidence type="ECO:0000313" key="3">
    <source>
        <dbReference type="Proteomes" id="UP000479190"/>
    </source>
</evidence>
<sequence length="179" mass="20435">MISVSLVFGTLYPAYASYKAVRTKNVKEYVKWMMYWIVFALFTCAETFTDVFFSFWFPFYYEIKIILVLWLLSPATKGSSILYRRFVHPALCKRESEIDEALARATEQGYSAVLQLGSKGVNYATTVLMQTAIKEQSKKQQQQSREGALGAPNSKNPVTSRQVCPFQATKIVVCWMTSN</sequence>
<dbReference type="Proteomes" id="UP000479190">
    <property type="component" value="Unassembled WGS sequence"/>
</dbReference>
<keyword evidence="1" id="KW-0472">Membrane</keyword>
<comment type="subcellular location">
    <subcellularLocation>
        <location evidence="1">Membrane</location>
        <topology evidence="1">Multi-pass membrane protein</topology>
    </subcellularLocation>
</comment>
<dbReference type="GO" id="GO:0071782">
    <property type="term" value="C:endoplasmic reticulum tubular network"/>
    <property type="evidence" value="ECO:0007669"/>
    <property type="project" value="TreeGrafter"/>
</dbReference>
<dbReference type="OrthoDB" id="10009287at2759"/>
<proteinExistence type="inferred from homology"/>